<evidence type="ECO:0000313" key="1">
    <source>
        <dbReference type="EMBL" id="KAJ4431046.1"/>
    </source>
</evidence>
<comment type="caution">
    <text evidence="1">The sequence shown here is derived from an EMBL/GenBank/DDBJ whole genome shotgun (WGS) entry which is preliminary data.</text>
</comment>
<accession>A0ABQ8SBJ8</accession>
<name>A0ABQ8SBJ8_PERAM</name>
<gene>
    <name evidence="1" type="ORF">ANN_19639</name>
</gene>
<dbReference type="Proteomes" id="UP001148838">
    <property type="component" value="Unassembled WGS sequence"/>
</dbReference>
<proteinExistence type="predicted"/>
<sequence>MVGSCEGGNEPPGSLKLKKYEDKFCDKKALHIREEVKKTQKHTPMSFSLTPTYEQTQSKALRISDGI</sequence>
<keyword evidence="2" id="KW-1185">Reference proteome</keyword>
<dbReference type="EMBL" id="JAJSOF020000031">
    <property type="protein sequence ID" value="KAJ4431046.1"/>
    <property type="molecule type" value="Genomic_DNA"/>
</dbReference>
<protein>
    <submittedName>
        <fullName evidence="1">Uncharacterized protein</fullName>
    </submittedName>
</protein>
<evidence type="ECO:0000313" key="2">
    <source>
        <dbReference type="Proteomes" id="UP001148838"/>
    </source>
</evidence>
<organism evidence="1 2">
    <name type="scientific">Periplaneta americana</name>
    <name type="common">American cockroach</name>
    <name type="synonym">Blatta americana</name>
    <dbReference type="NCBI Taxonomy" id="6978"/>
    <lineage>
        <taxon>Eukaryota</taxon>
        <taxon>Metazoa</taxon>
        <taxon>Ecdysozoa</taxon>
        <taxon>Arthropoda</taxon>
        <taxon>Hexapoda</taxon>
        <taxon>Insecta</taxon>
        <taxon>Pterygota</taxon>
        <taxon>Neoptera</taxon>
        <taxon>Polyneoptera</taxon>
        <taxon>Dictyoptera</taxon>
        <taxon>Blattodea</taxon>
        <taxon>Blattoidea</taxon>
        <taxon>Blattidae</taxon>
        <taxon>Blattinae</taxon>
        <taxon>Periplaneta</taxon>
    </lineage>
</organism>
<reference evidence="1 2" key="1">
    <citation type="journal article" date="2022" name="Allergy">
        <title>Genome assembly and annotation of Periplaneta americana reveal a comprehensive cockroach allergen profile.</title>
        <authorList>
            <person name="Wang L."/>
            <person name="Xiong Q."/>
            <person name="Saelim N."/>
            <person name="Wang L."/>
            <person name="Nong W."/>
            <person name="Wan A.T."/>
            <person name="Shi M."/>
            <person name="Liu X."/>
            <person name="Cao Q."/>
            <person name="Hui J.H.L."/>
            <person name="Sookrung N."/>
            <person name="Leung T.F."/>
            <person name="Tungtrongchitr A."/>
            <person name="Tsui S.K.W."/>
        </authorList>
    </citation>
    <scope>NUCLEOTIDE SEQUENCE [LARGE SCALE GENOMIC DNA]</scope>
    <source>
        <strain evidence="1">PWHHKU_190912</strain>
    </source>
</reference>